<protein>
    <submittedName>
        <fullName evidence="2">Uncharacterized protein</fullName>
    </submittedName>
</protein>
<feature type="region of interest" description="Disordered" evidence="1">
    <location>
        <begin position="161"/>
        <end position="218"/>
    </location>
</feature>
<comment type="caution">
    <text evidence="2">The sequence shown here is derived from an EMBL/GenBank/DDBJ whole genome shotgun (WGS) entry which is preliminary data.</text>
</comment>
<feature type="compositionally biased region" description="Low complexity" evidence="1">
    <location>
        <begin position="56"/>
        <end position="80"/>
    </location>
</feature>
<evidence type="ECO:0000313" key="3">
    <source>
        <dbReference type="Proteomes" id="UP001610334"/>
    </source>
</evidence>
<proteinExistence type="predicted"/>
<gene>
    <name evidence="2" type="ORF">BJX63DRAFT_431390</name>
</gene>
<dbReference type="Proteomes" id="UP001610334">
    <property type="component" value="Unassembled WGS sequence"/>
</dbReference>
<dbReference type="EMBL" id="JBFXLT010000033">
    <property type="protein sequence ID" value="KAL2814490.1"/>
    <property type="molecule type" value="Genomic_DNA"/>
</dbReference>
<name>A0ABR4HG84_9EURO</name>
<evidence type="ECO:0000313" key="2">
    <source>
        <dbReference type="EMBL" id="KAL2814490.1"/>
    </source>
</evidence>
<feature type="region of interest" description="Disordered" evidence="1">
    <location>
        <begin position="1"/>
        <end position="124"/>
    </location>
</feature>
<feature type="compositionally biased region" description="Polar residues" evidence="1">
    <location>
        <begin position="83"/>
        <end position="93"/>
    </location>
</feature>
<feature type="compositionally biased region" description="Polar residues" evidence="1">
    <location>
        <begin position="42"/>
        <end position="55"/>
    </location>
</feature>
<accession>A0ABR4HG84</accession>
<evidence type="ECO:0000256" key="1">
    <source>
        <dbReference type="SAM" id="MobiDB-lite"/>
    </source>
</evidence>
<organism evidence="2 3">
    <name type="scientific">Aspergillus granulosus</name>
    <dbReference type="NCBI Taxonomy" id="176169"/>
    <lineage>
        <taxon>Eukaryota</taxon>
        <taxon>Fungi</taxon>
        <taxon>Dikarya</taxon>
        <taxon>Ascomycota</taxon>
        <taxon>Pezizomycotina</taxon>
        <taxon>Eurotiomycetes</taxon>
        <taxon>Eurotiomycetidae</taxon>
        <taxon>Eurotiales</taxon>
        <taxon>Aspergillaceae</taxon>
        <taxon>Aspergillus</taxon>
        <taxon>Aspergillus subgen. Nidulantes</taxon>
    </lineage>
</organism>
<sequence>MAFRRESFSSLTSTSSSSFSSSSSTTRTRGTPTQKLKFKRWFSSQLPTSRQPSNSATATATATDTTAPATATTTTTATLAHDNPTTGSKRLPTSSASQSQSQSSSSLGINPHHDPDHSPELNPALYQDHRGERTIHLHTEYTSPNDPLSDSYAAYCREFTSSPSPEHQRQKRTPLPRLPASTSSFPGDENGLGIEPETHRTSAPEHSNSPDFEPGSTFAIRGANASAAEATPATTTHAASVPTIRFLPVGAHGYQPASWALPRPPTPPPGILTPARYEEMQRRAAEEEREKKDKKREGGLLTWCLPIRVSWLPWGRPKGP</sequence>
<feature type="compositionally biased region" description="Low complexity" evidence="1">
    <location>
        <begin position="94"/>
        <end position="106"/>
    </location>
</feature>
<reference evidence="2 3" key="1">
    <citation type="submission" date="2024-07" db="EMBL/GenBank/DDBJ databases">
        <title>Section-level genome sequencing and comparative genomics of Aspergillus sections Usti and Cavernicolus.</title>
        <authorList>
            <consortium name="Lawrence Berkeley National Laboratory"/>
            <person name="Nybo J.L."/>
            <person name="Vesth T.C."/>
            <person name="Theobald S."/>
            <person name="Frisvad J.C."/>
            <person name="Larsen T.O."/>
            <person name="Kjaerboelling I."/>
            <person name="Rothschild-Mancinelli K."/>
            <person name="Lyhne E.K."/>
            <person name="Kogle M.E."/>
            <person name="Barry K."/>
            <person name="Clum A."/>
            <person name="Na H."/>
            <person name="Ledsgaard L."/>
            <person name="Lin J."/>
            <person name="Lipzen A."/>
            <person name="Kuo A."/>
            <person name="Riley R."/>
            <person name="Mondo S."/>
            <person name="Labutti K."/>
            <person name="Haridas S."/>
            <person name="Pangalinan J."/>
            <person name="Salamov A.A."/>
            <person name="Simmons B.A."/>
            <person name="Magnuson J.K."/>
            <person name="Chen J."/>
            <person name="Drula E."/>
            <person name="Henrissat B."/>
            <person name="Wiebenga A."/>
            <person name="Lubbers R.J."/>
            <person name="Gomes A.C."/>
            <person name="Makela M.R."/>
            <person name="Stajich J."/>
            <person name="Grigoriev I.V."/>
            <person name="Mortensen U.H."/>
            <person name="De Vries R.P."/>
            <person name="Baker S.E."/>
            <person name="Andersen M.R."/>
        </authorList>
    </citation>
    <scope>NUCLEOTIDE SEQUENCE [LARGE SCALE GENOMIC DNA]</scope>
    <source>
        <strain evidence="2 3">CBS 588.65</strain>
    </source>
</reference>
<feature type="compositionally biased region" description="Low complexity" evidence="1">
    <location>
        <begin position="8"/>
        <end position="26"/>
    </location>
</feature>
<keyword evidence="3" id="KW-1185">Reference proteome</keyword>